<dbReference type="GO" id="GO:0016020">
    <property type="term" value="C:membrane"/>
    <property type="evidence" value="ECO:0007669"/>
    <property type="project" value="InterPro"/>
</dbReference>
<dbReference type="RefSeq" id="WP_225363216.1">
    <property type="nucleotide sequence ID" value="NZ_FPCL01000035.1"/>
</dbReference>
<dbReference type="PANTHER" id="PTHR33799:SF1">
    <property type="entry name" value="PTS SYSTEM MANNOSE-SPECIFIC EIIAB COMPONENT-RELATED"/>
    <property type="match status" value="1"/>
</dbReference>
<dbReference type="Proteomes" id="UP000307074">
    <property type="component" value="Chromosome"/>
</dbReference>
<dbReference type="Pfam" id="PF03610">
    <property type="entry name" value="EIIA-man"/>
    <property type="match status" value="1"/>
</dbReference>
<proteinExistence type="predicted"/>
<dbReference type="EMBL" id="CP031198">
    <property type="protein sequence ID" value="QCZ54297.1"/>
    <property type="molecule type" value="Genomic_DNA"/>
</dbReference>
<accession>A0A5B7Y298</accession>
<dbReference type="PROSITE" id="PS51096">
    <property type="entry name" value="PTS_EIIA_TYPE_4"/>
    <property type="match status" value="1"/>
</dbReference>
<sequence length="140" mass="15524">MMKRAFLVITHGDMGIEAVKSMELLMGPQDNVKALGLHPGESVEDLRTKAFAVLEENEREYDETVLVVDLLGGSPSNVSLSTLAKYHEQKIITGLSLPLLVNLLNFSEAEDNTDKLIRDSIEVATEGMQLIDKTFLQHQN</sequence>
<dbReference type="AlphaFoldDB" id="A0A5B7Y298"/>
<dbReference type="InterPro" id="IPR036662">
    <property type="entry name" value="PTS_EIIA_man-typ_sf"/>
</dbReference>
<name>A0A5B7Y298_LEVBR</name>
<dbReference type="SUPFAM" id="SSF53062">
    <property type="entry name" value="PTS system fructose IIA component-like"/>
    <property type="match status" value="1"/>
</dbReference>
<reference evidence="1 2" key="1">
    <citation type="submission" date="2018-07" db="EMBL/GenBank/DDBJ databases">
        <authorList>
            <person name="Feyereisen M."/>
        </authorList>
    </citation>
    <scope>NUCLEOTIDE SEQUENCE [LARGE SCALE GENOMIC DNA]</scope>
    <source>
        <strain evidence="1 2">UCCLBBS449</strain>
    </source>
</reference>
<organism evidence="1 2">
    <name type="scientific">Levilactobacillus brevis</name>
    <name type="common">Lactobacillus brevis</name>
    <dbReference type="NCBI Taxonomy" id="1580"/>
    <lineage>
        <taxon>Bacteria</taxon>
        <taxon>Bacillati</taxon>
        <taxon>Bacillota</taxon>
        <taxon>Bacilli</taxon>
        <taxon>Lactobacillales</taxon>
        <taxon>Lactobacillaceae</taxon>
        <taxon>Levilactobacillus</taxon>
    </lineage>
</organism>
<dbReference type="PANTHER" id="PTHR33799">
    <property type="entry name" value="PTS PERMEASE-RELATED-RELATED"/>
    <property type="match status" value="1"/>
</dbReference>
<dbReference type="GO" id="GO:0009401">
    <property type="term" value="P:phosphoenolpyruvate-dependent sugar phosphotransferase system"/>
    <property type="evidence" value="ECO:0007669"/>
    <property type="project" value="InterPro"/>
</dbReference>
<evidence type="ECO:0000313" key="2">
    <source>
        <dbReference type="Proteomes" id="UP000307074"/>
    </source>
</evidence>
<protein>
    <submittedName>
        <fullName evidence="1">PTS fructose transporter subunit IIA</fullName>
    </submittedName>
</protein>
<dbReference type="InterPro" id="IPR004701">
    <property type="entry name" value="PTS_EIIA_man-typ"/>
</dbReference>
<dbReference type="Gene3D" id="3.40.50.510">
    <property type="entry name" value="Phosphotransferase system, mannose-type IIA component"/>
    <property type="match status" value="1"/>
</dbReference>
<evidence type="ECO:0000313" key="1">
    <source>
        <dbReference type="EMBL" id="QCZ54297.1"/>
    </source>
</evidence>
<gene>
    <name evidence="1" type="ORF">UCCLBBS449_2391</name>
</gene>
<dbReference type="InterPro" id="IPR051471">
    <property type="entry name" value="Bacterial_PTS_sugar_comp"/>
</dbReference>